<feature type="compositionally biased region" description="Low complexity" evidence="8">
    <location>
        <begin position="313"/>
        <end position="327"/>
    </location>
</feature>
<evidence type="ECO:0000256" key="5">
    <source>
        <dbReference type="ARBA" id="ARBA00022989"/>
    </source>
</evidence>
<dbReference type="InterPro" id="IPR006665">
    <property type="entry name" value="OmpA-like"/>
</dbReference>
<comment type="similarity">
    <text evidence="2">Belongs to the MotB family.</text>
</comment>
<feature type="transmembrane region" description="Helical" evidence="9">
    <location>
        <begin position="15"/>
        <end position="37"/>
    </location>
</feature>
<sequence>MAKAKCECPPPGAPAWLATFADLMSLLMCFFVLLLAFSEMDVLKFKQIAGSMKYAFGVQNKVEVKDIPKGTSVIALEFRPGRPDPTPIEIINQQTNEMTEPTLTFQAGEDDSSGGNQQQRGDQRGGDAAASAQDEAEAEAQAQPQDQQAQQQAVNEQAKKLAEQLNKEIVDGAIEVEALGQQIIIRIREKGAFASGSGFLQPQFRPVIRSVGELLKDVPGIITVSGYTDSSNISNELYQSNWDLSAQRAVAVAHELIRVDGFDQSRMKVVGMASTNPLVPNTTPENRARNRRVEIAIEQGKAMESRDEIQAMPAPATTPTATDASNTPPAPAN</sequence>
<comment type="subcellular location">
    <subcellularLocation>
        <location evidence="1">Cell membrane</location>
        <topology evidence="1">Single-pass membrane protein</topology>
    </subcellularLocation>
</comment>
<accession>A0ABT2FJM0</accession>
<feature type="compositionally biased region" description="Basic and acidic residues" evidence="8">
    <location>
        <begin position="299"/>
        <end position="309"/>
    </location>
</feature>
<dbReference type="InterPro" id="IPR050330">
    <property type="entry name" value="Bact_OuterMem_StrucFunc"/>
</dbReference>
<dbReference type="PROSITE" id="PS51123">
    <property type="entry name" value="OMPA_2"/>
    <property type="match status" value="1"/>
</dbReference>
<evidence type="ECO:0000256" key="7">
    <source>
        <dbReference type="PROSITE-ProRule" id="PRU00473"/>
    </source>
</evidence>
<dbReference type="Gene3D" id="3.30.1330.60">
    <property type="entry name" value="OmpA-like domain"/>
    <property type="match status" value="1"/>
</dbReference>
<organism evidence="11 12">
    <name type="scientific">Shewanella electrica</name>
    <dbReference type="NCBI Taxonomy" id="515560"/>
    <lineage>
        <taxon>Bacteria</taxon>
        <taxon>Pseudomonadati</taxon>
        <taxon>Pseudomonadota</taxon>
        <taxon>Gammaproteobacteria</taxon>
        <taxon>Alteromonadales</taxon>
        <taxon>Shewanellaceae</taxon>
        <taxon>Shewanella</taxon>
    </lineage>
</organism>
<dbReference type="SUPFAM" id="SSF103088">
    <property type="entry name" value="OmpA-like"/>
    <property type="match status" value="1"/>
</dbReference>
<protein>
    <submittedName>
        <fullName evidence="11">Flagellar motor protein MotB</fullName>
    </submittedName>
</protein>
<evidence type="ECO:0000313" key="11">
    <source>
        <dbReference type="EMBL" id="MCS4556528.1"/>
    </source>
</evidence>
<dbReference type="NCBIfam" id="NF006508">
    <property type="entry name" value="PRK08944.1"/>
    <property type="match status" value="1"/>
</dbReference>
<evidence type="ECO:0000313" key="12">
    <source>
        <dbReference type="Proteomes" id="UP001201549"/>
    </source>
</evidence>
<dbReference type="PANTHER" id="PTHR30329">
    <property type="entry name" value="STATOR ELEMENT OF FLAGELLAR MOTOR COMPLEX"/>
    <property type="match status" value="1"/>
</dbReference>
<gene>
    <name evidence="11" type="ORF">L9G74_08765</name>
</gene>
<evidence type="ECO:0000256" key="6">
    <source>
        <dbReference type="ARBA" id="ARBA00023136"/>
    </source>
</evidence>
<evidence type="ECO:0000256" key="8">
    <source>
        <dbReference type="SAM" id="MobiDB-lite"/>
    </source>
</evidence>
<dbReference type="InterPro" id="IPR036737">
    <property type="entry name" value="OmpA-like_sf"/>
</dbReference>
<dbReference type="RefSeq" id="WP_238895919.1">
    <property type="nucleotide sequence ID" value="NZ_JAKOGG010000004.1"/>
</dbReference>
<dbReference type="PANTHER" id="PTHR30329:SF21">
    <property type="entry name" value="LIPOPROTEIN YIAD-RELATED"/>
    <property type="match status" value="1"/>
</dbReference>
<keyword evidence="11" id="KW-0969">Cilium</keyword>
<dbReference type="EMBL" id="JAKOGG010000004">
    <property type="protein sequence ID" value="MCS4556528.1"/>
    <property type="molecule type" value="Genomic_DNA"/>
</dbReference>
<feature type="region of interest" description="Disordered" evidence="8">
    <location>
        <begin position="105"/>
        <end position="155"/>
    </location>
</feature>
<dbReference type="Proteomes" id="UP001201549">
    <property type="component" value="Unassembled WGS sequence"/>
</dbReference>
<dbReference type="InterPro" id="IPR025713">
    <property type="entry name" value="MotB-like_N_dom"/>
</dbReference>
<dbReference type="Pfam" id="PF13677">
    <property type="entry name" value="MotB_plug"/>
    <property type="match status" value="1"/>
</dbReference>
<feature type="compositionally biased region" description="Low complexity" evidence="8">
    <location>
        <begin position="113"/>
        <end position="155"/>
    </location>
</feature>
<keyword evidence="5 9" id="KW-1133">Transmembrane helix</keyword>
<keyword evidence="6 7" id="KW-0472">Membrane</keyword>
<keyword evidence="11" id="KW-0282">Flagellum</keyword>
<dbReference type="CDD" id="cd07185">
    <property type="entry name" value="OmpA_C-like"/>
    <property type="match status" value="1"/>
</dbReference>
<keyword evidence="11" id="KW-0966">Cell projection</keyword>
<evidence type="ECO:0000256" key="1">
    <source>
        <dbReference type="ARBA" id="ARBA00004162"/>
    </source>
</evidence>
<reference evidence="11 12" key="1">
    <citation type="submission" date="2022-02" db="EMBL/GenBank/DDBJ databases">
        <authorList>
            <person name="Zhuang L."/>
        </authorList>
    </citation>
    <scope>NUCLEOTIDE SEQUENCE [LARGE SCALE GENOMIC DNA]</scope>
    <source>
        <strain evidence="11 12">C32</strain>
    </source>
</reference>
<keyword evidence="12" id="KW-1185">Reference proteome</keyword>
<keyword evidence="3" id="KW-1003">Cell membrane</keyword>
<evidence type="ECO:0000256" key="9">
    <source>
        <dbReference type="SAM" id="Phobius"/>
    </source>
</evidence>
<dbReference type="Pfam" id="PF00691">
    <property type="entry name" value="OmpA"/>
    <property type="match status" value="1"/>
</dbReference>
<feature type="region of interest" description="Disordered" evidence="8">
    <location>
        <begin position="299"/>
        <end position="333"/>
    </location>
</feature>
<evidence type="ECO:0000256" key="3">
    <source>
        <dbReference type="ARBA" id="ARBA00022475"/>
    </source>
</evidence>
<comment type="caution">
    <text evidence="11">The sequence shown here is derived from an EMBL/GenBank/DDBJ whole genome shotgun (WGS) entry which is preliminary data.</text>
</comment>
<evidence type="ECO:0000256" key="2">
    <source>
        <dbReference type="ARBA" id="ARBA00008914"/>
    </source>
</evidence>
<keyword evidence="4 9" id="KW-0812">Transmembrane</keyword>
<name>A0ABT2FJM0_9GAMM</name>
<proteinExistence type="inferred from homology"/>
<evidence type="ECO:0000259" key="10">
    <source>
        <dbReference type="PROSITE" id="PS51123"/>
    </source>
</evidence>
<reference evidence="12" key="2">
    <citation type="submission" date="2023-07" db="EMBL/GenBank/DDBJ databases">
        <title>Shewanella mangrovi sp. nov., an acetaldehyde- degrading bacterium isolated from mangrove sediment.</title>
        <authorList>
            <person name="Liu Y."/>
        </authorList>
    </citation>
    <scope>NUCLEOTIDE SEQUENCE [LARGE SCALE GENOMIC DNA]</scope>
    <source>
        <strain evidence="12">C32</strain>
    </source>
</reference>
<feature type="domain" description="OmpA-like" evidence="10">
    <location>
        <begin position="180"/>
        <end position="301"/>
    </location>
</feature>
<evidence type="ECO:0000256" key="4">
    <source>
        <dbReference type="ARBA" id="ARBA00022692"/>
    </source>
</evidence>